<dbReference type="PANTHER" id="PTHR45023">
    <property type="match status" value="1"/>
</dbReference>
<evidence type="ECO:0000256" key="1">
    <source>
        <dbReference type="SAM" id="MobiDB-lite"/>
    </source>
</evidence>
<accession>A0AAU9NRP8</accession>
<dbReference type="PANTHER" id="PTHR45023:SF4">
    <property type="entry name" value="GLYCINE-RICH PROTEIN-RELATED"/>
    <property type="match status" value="1"/>
</dbReference>
<proteinExistence type="predicted"/>
<protein>
    <submittedName>
        <fullName evidence="2">Uncharacterized protein</fullName>
    </submittedName>
</protein>
<gene>
    <name evidence="2" type="ORF">LVIROSA_LOCUS26440</name>
</gene>
<feature type="region of interest" description="Disordered" evidence="1">
    <location>
        <begin position="79"/>
        <end position="103"/>
    </location>
</feature>
<dbReference type="AlphaFoldDB" id="A0AAU9NRP8"/>
<evidence type="ECO:0000313" key="2">
    <source>
        <dbReference type="EMBL" id="CAH1440295.1"/>
    </source>
</evidence>
<dbReference type="Proteomes" id="UP001157418">
    <property type="component" value="Unassembled WGS sequence"/>
</dbReference>
<organism evidence="2 3">
    <name type="scientific">Lactuca virosa</name>
    <dbReference type="NCBI Taxonomy" id="75947"/>
    <lineage>
        <taxon>Eukaryota</taxon>
        <taxon>Viridiplantae</taxon>
        <taxon>Streptophyta</taxon>
        <taxon>Embryophyta</taxon>
        <taxon>Tracheophyta</taxon>
        <taxon>Spermatophyta</taxon>
        <taxon>Magnoliopsida</taxon>
        <taxon>eudicotyledons</taxon>
        <taxon>Gunneridae</taxon>
        <taxon>Pentapetalae</taxon>
        <taxon>asterids</taxon>
        <taxon>campanulids</taxon>
        <taxon>Asterales</taxon>
        <taxon>Asteraceae</taxon>
        <taxon>Cichorioideae</taxon>
        <taxon>Cichorieae</taxon>
        <taxon>Lactucinae</taxon>
        <taxon>Lactuca</taxon>
    </lineage>
</organism>
<sequence>MNEDQMRGQFKRLSENAKKWVEVYQEAWHRRRSGMSQKDIKNEVVYVASGNKFNDIIVFNGVMCKHEKWALELDCDTTRSRPECEVGNEESGGSTKRSRTTEEGEYCVLTQKRRLVMVQQLNIQQAEMRLKKGKGKAYNEIAT</sequence>
<reference evidence="2 3" key="1">
    <citation type="submission" date="2022-01" db="EMBL/GenBank/DDBJ databases">
        <authorList>
            <person name="Xiong W."/>
            <person name="Schranz E."/>
        </authorList>
    </citation>
    <scope>NUCLEOTIDE SEQUENCE [LARGE SCALE GENOMIC DNA]</scope>
</reference>
<evidence type="ECO:0000313" key="3">
    <source>
        <dbReference type="Proteomes" id="UP001157418"/>
    </source>
</evidence>
<dbReference type="EMBL" id="CAKMRJ010005412">
    <property type="protein sequence ID" value="CAH1440295.1"/>
    <property type="molecule type" value="Genomic_DNA"/>
</dbReference>
<keyword evidence="3" id="KW-1185">Reference proteome</keyword>
<comment type="caution">
    <text evidence="2">The sequence shown here is derived from an EMBL/GenBank/DDBJ whole genome shotgun (WGS) entry which is preliminary data.</text>
</comment>
<name>A0AAU9NRP8_9ASTR</name>